<protein>
    <submittedName>
        <fullName evidence="2">Uncharacterized protein</fullName>
    </submittedName>
</protein>
<dbReference type="Proteomes" id="UP000248764">
    <property type="component" value="Unassembled WGS sequence"/>
</dbReference>
<comment type="caution">
    <text evidence="2">The sequence shown here is derived from an EMBL/GenBank/DDBJ whole genome shotgun (WGS) entry which is preliminary data.</text>
</comment>
<gene>
    <name evidence="2" type="ORF">C1I92_04780</name>
</gene>
<proteinExistence type="predicted"/>
<feature type="region of interest" description="Disordered" evidence="1">
    <location>
        <begin position="66"/>
        <end position="98"/>
    </location>
</feature>
<dbReference type="EMBL" id="POTW01000008">
    <property type="protein sequence ID" value="PZF85431.1"/>
    <property type="molecule type" value="Genomic_DNA"/>
</dbReference>
<feature type="compositionally biased region" description="Low complexity" evidence="1">
    <location>
        <begin position="273"/>
        <end position="307"/>
    </location>
</feature>
<dbReference type="RefSeq" id="WP_111253529.1">
    <property type="nucleotide sequence ID" value="NZ_POTW01000008.1"/>
</dbReference>
<evidence type="ECO:0000313" key="2">
    <source>
        <dbReference type="EMBL" id="PZF85431.1"/>
    </source>
</evidence>
<accession>A0A2W2BCR8</accession>
<name>A0A2W2BCR8_9ACTN</name>
<evidence type="ECO:0000256" key="1">
    <source>
        <dbReference type="SAM" id="MobiDB-lite"/>
    </source>
</evidence>
<keyword evidence="3" id="KW-1185">Reference proteome</keyword>
<evidence type="ECO:0000313" key="3">
    <source>
        <dbReference type="Proteomes" id="UP000248764"/>
    </source>
</evidence>
<dbReference type="AlphaFoldDB" id="A0A2W2BCR8"/>
<organism evidence="2 3">
    <name type="scientific">Jiangella anatolica</name>
    <dbReference type="NCBI Taxonomy" id="2670374"/>
    <lineage>
        <taxon>Bacteria</taxon>
        <taxon>Bacillati</taxon>
        <taxon>Actinomycetota</taxon>
        <taxon>Actinomycetes</taxon>
        <taxon>Jiangellales</taxon>
        <taxon>Jiangellaceae</taxon>
        <taxon>Jiangella</taxon>
    </lineage>
</organism>
<reference evidence="2 3" key="1">
    <citation type="submission" date="2018-01" db="EMBL/GenBank/DDBJ databases">
        <title>Draft genome sequence of Jiangella sp. GTF31.</title>
        <authorList>
            <person name="Sahin N."/>
            <person name="Ay H."/>
            <person name="Saygin H."/>
        </authorList>
    </citation>
    <scope>NUCLEOTIDE SEQUENCE [LARGE SCALE GENOMIC DNA]</scope>
    <source>
        <strain evidence="2 3">GTF31</strain>
    </source>
</reference>
<sequence length="492" mass="50552">MTGDFDDELRQRLGGLSADLDGVALPGPAAARARAAQRTRHQVTSGVLAGVAAVAAGVLIVNPAPLTTTPEPAPPASRSTEAPTDPTTTPDDLSPALLTAGDVTDATGQAAAEVTQRSAVDCDPADVLARLSSPLGHAEVTYQAGDIAVRQDILRFSAAESVTGVWAEIRSCLPARGDDDGDAPFVTDDLLIDGVGDEGWLVRYYPDPDTDEGSAVTAALVRYQDVVSLTVRTEPQPDGPDADIEVPVTAARRMCDALFATSCVTDPVLRDAGPNPEETTEGPTGESTNDPGTVPGGEPTEPADPTTPAEELLELAEDPFLTDDDVAAVGTATGFVRQPELDPDAVWTPCLQNPIDSGAITAVALGYNHDLDASIVERVALMPDGESAFSYVAAHTTLPEVCGEVGEFREQTVGEPVAVDVDGADDAVAWVVESVPTAENPGSESSFAGIGIARVSNIVVVIGFSAMGDPSGGDWPGTVSGLLATALERAVG</sequence>
<feature type="region of interest" description="Disordered" evidence="1">
    <location>
        <begin position="267"/>
        <end position="307"/>
    </location>
</feature>